<name>A0A443J1C4_9RHOB</name>
<protein>
    <submittedName>
        <fullName evidence="1">Uncharacterized protein</fullName>
    </submittedName>
</protein>
<organism evidence="1 4">
    <name type="scientific">Paenirhodobacter populi</name>
    <dbReference type="NCBI Taxonomy" id="2306993"/>
    <lineage>
        <taxon>Bacteria</taxon>
        <taxon>Pseudomonadati</taxon>
        <taxon>Pseudomonadota</taxon>
        <taxon>Alphaproteobacteria</taxon>
        <taxon>Rhodobacterales</taxon>
        <taxon>Rhodobacter group</taxon>
        <taxon>Paenirhodobacter</taxon>
    </lineage>
</organism>
<dbReference type="AlphaFoldDB" id="A0A443J1C4"/>
<accession>A0A443J1C4</accession>
<dbReference type="InterPro" id="IPR036390">
    <property type="entry name" value="WH_DNA-bd_sf"/>
</dbReference>
<sequence length="198" mass="21629">MSKQFGPGELQTSLLRRLADGECLTLSVLAREYGISDKRISKAASSLHARGYLMRAVAGCYRLTDDGLAAVARGEVITSGPIDADATVLERAPTNGFRDKLWRTMRAQREFTVVDIVMDAADGEKDCVNDAYRYLRILKSAGYVIEMPGRVPGNKPGSNGAKVFRLVRDTGSRAPLHRSKLGIVHDFNIGEDVPCNKS</sequence>
<reference evidence="3 4" key="1">
    <citation type="submission" date="2019-01" db="EMBL/GenBank/DDBJ databases">
        <title>Sinorhodobacter populi sp. nov. isolated from the symptomatic bark tissue of Populus euramericana canker.</title>
        <authorList>
            <person name="Xu G."/>
        </authorList>
    </citation>
    <scope>NUCLEOTIDE SEQUENCE [LARGE SCALE GENOMIC DNA]</scope>
    <source>
        <strain evidence="2 3">07D10-4-3</strain>
        <strain evidence="1 4">2D-5</strain>
    </source>
</reference>
<dbReference type="SUPFAM" id="SSF46785">
    <property type="entry name" value="Winged helix' DNA-binding domain"/>
    <property type="match status" value="1"/>
</dbReference>
<evidence type="ECO:0000313" key="2">
    <source>
        <dbReference type="EMBL" id="RWR28728.1"/>
    </source>
</evidence>
<evidence type="ECO:0000313" key="1">
    <source>
        <dbReference type="EMBL" id="RWR14230.1"/>
    </source>
</evidence>
<proteinExistence type="predicted"/>
<evidence type="ECO:0000313" key="4">
    <source>
        <dbReference type="Proteomes" id="UP000285710"/>
    </source>
</evidence>
<gene>
    <name evidence="2" type="ORF">D2T29_15985</name>
    <name evidence="1" type="ORF">D2T33_03150</name>
</gene>
<dbReference type="InterPro" id="IPR036388">
    <property type="entry name" value="WH-like_DNA-bd_sf"/>
</dbReference>
<keyword evidence="4" id="KW-1185">Reference proteome</keyword>
<dbReference type="Proteomes" id="UP000284451">
    <property type="component" value="Unassembled WGS sequence"/>
</dbReference>
<reference evidence="3 4" key="2">
    <citation type="submission" date="2019-01" db="EMBL/GenBank/DDBJ databases">
        <authorList>
            <person name="Li Y."/>
        </authorList>
    </citation>
    <scope>NUCLEOTIDE SEQUENCE [LARGE SCALE GENOMIC DNA]</scope>
    <source>
        <strain evidence="2 3">07D10-4-3</strain>
        <strain evidence="1 4">2D-5</strain>
    </source>
</reference>
<dbReference type="EMBL" id="SAUW01000003">
    <property type="protein sequence ID" value="RWR14230.1"/>
    <property type="molecule type" value="Genomic_DNA"/>
</dbReference>
<comment type="caution">
    <text evidence="1">The sequence shown here is derived from an EMBL/GenBank/DDBJ whole genome shotgun (WGS) entry which is preliminary data.</text>
</comment>
<dbReference type="EMBL" id="SAUY01000023">
    <property type="protein sequence ID" value="RWR28728.1"/>
    <property type="molecule type" value="Genomic_DNA"/>
</dbReference>
<dbReference type="RefSeq" id="WP_128233241.1">
    <property type="nucleotide sequence ID" value="NZ_SAUY01000023.1"/>
</dbReference>
<dbReference type="Gene3D" id="1.10.10.10">
    <property type="entry name" value="Winged helix-like DNA-binding domain superfamily/Winged helix DNA-binding domain"/>
    <property type="match status" value="1"/>
</dbReference>
<accession>A0A443K7H9</accession>
<dbReference type="Proteomes" id="UP000285710">
    <property type="component" value="Unassembled WGS sequence"/>
</dbReference>
<evidence type="ECO:0000313" key="3">
    <source>
        <dbReference type="Proteomes" id="UP000284451"/>
    </source>
</evidence>